<sequence length="226" mass="21693">MSQGTSQGTALPESSEGTVELPRADVPAAPADEDGATAEFGDGFAEPGEPGELTAEELLSIPPRADNLAEELAARPPRARLPKVTLALSAGILIAAGFVGGVLVQKHLGGGTGSGGARAGALASFGAGRGRGSFTGGTGSAGFGGAGAGTGAGSITGSITVVSGDTLYITASNGSVYTVRTSGSTSVQISSTGSLSQLKPGQTVTVSGTQGSAGTVDATTITAGNR</sequence>
<evidence type="ECO:0000256" key="2">
    <source>
        <dbReference type="SAM" id="Phobius"/>
    </source>
</evidence>
<protein>
    <recommendedName>
        <fullName evidence="5">DUF5666 domain-containing protein</fullName>
    </recommendedName>
</protein>
<evidence type="ECO:0000313" key="4">
    <source>
        <dbReference type="Proteomes" id="UP000676325"/>
    </source>
</evidence>
<keyword evidence="2" id="KW-0472">Membrane</keyword>
<dbReference type="AlphaFoldDB" id="A0A941IH44"/>
<proteinExistence type="predicted"/>
<organism evidence="3 4">
    <name type="scientific">Actinospica acidithermotolerans</name>
    <dbReference type="NCBI Taxonomy" id="2828514"/>
    <lineage>
        <taxon>Bacteria</taxon>
        <taxon>Bacillati</taxon>
        <taxon>Actinomycetota</taxon>
        <taxon>Actinomycetes</taxon>
        <taxon>Catenulisporales</taxon>
        <taxon>Actinospicaceae</taxon>
        <taxon>Actinospica</taxon>
    </lineage>
</organism>
<keyword evidence="2" id="KW-0812">Transmembrane</keyword>
<feature type="region of interest" description="Disordered" evidence="1">
    <location>
        <begin position="1"/>
        <end position="50"/>
    </location>
</feature>
<feature type="transmembrane region" description="Helical" evidence="2">
    <location>
        <begin position="84"/>
        <end position="104"/>
    </location>
</feature>
<reference evidence="3" key="1">
    <citation type="submission" date="2021-04" db="EMBL/GenBank/DDBJ databases">
        <title>Genome based classification of Actinospica acidithermotolerans sp. nov., an actinobacterium isolated from an Indonesian hot spring.</title>
        <authorList>
            <person name="Kusuma A.B."/>
            <person name="Putra K.E."/>
            <person name="Nafisah S."/>
            <person name="Loh J."/>
            <person name="Nouioui I."/>
            <person name="Goodfellow M."/>
        </authorList>
    </citation>
    <scope>NUCLEOTIDE SEQUENCE</scope>
    <source>
        <strain evidence="3">MGRD01-02</strain>
    </source>
</reference>
<evidence type="ECO:0008006" key="5">
    <source>
        <dbReference type="Google" id="ProtNLM"/>
    </source>
</evidence>
<dbReference type="Proteomes" id="UP000676325">
    <property type="component" value="Unassembled WGS sequence"/>
</dbReference>
<dbReference type="EMBL" id="JAGSOH010000049">
    <property type="protein sequence ID" value="MBR7828120.1"/>
    <property type="molecule type" value="Genomic_DNA"/>
</dbReference>
<evidence type="ECO:0000313" key="3">
    <source>
        <dbReference type="EMBL" id="MBR7828120.1"/>
    </source>
</evidence>
<name>A0A941IH44_9ACTN</name>
<keyword evidence="4" id="KW-1185">Reference proteome</keyword>
<dbReference type="RefSeq" id="WP_212519260.1">
    <property type="nucleotide sequence ID" value="NZ_JAGSOH010000049.1"/>
</dbReference>
<gene>
    <name evidence="3" type="ORF">KDK95_17515</name>
</gene>
<comment type="caution">
    <text evidence="3">The sequence shown here is derived from an EMBL/GenBank/DDBJ whole genome shotgun (WGS) entry which is preliminary data.</text>
</comment>
<evidence type="ECO:0000256" key="1">
    <source>
        <dbReference type="SAM" id="MobiDB-lite"/>
    </source>
</evidence>
<keyword evidence="2" id="KW-1133">Transmembrane helix</keyword>
<accession>A0A941IH44</accession>